<proteinExistence type="predicted"/>
<name>A0ABD1LV20_9FABA</name>
<sequence length="95" mass="10397">MCASSAASESIIIGLKDANPKEKCPLCCVATITQNYQNHGVLERSLKNGLTSPGEGSTNLFQILQSLEEHLEEVEELKGEAQKEGVDELDSREEY</sequence>
<feature type="region of interest" description="Disordered" evidence="1">
    <location>
        <begin position="74"/>
        <end position="95"/>
    </location>
</feature>
<gene>
    <name evidence="2" type="ORF">Fmac_020814</name>
</gene>
<reference evidence="2 3" key="1">
    <citation type="submission" date="2024-08" db="EMBL/GenBank/DDBJ databases">
        <title>Insights into the chromosomal genome structure of Flemingia macrophylla.</title>
        <authorList>
            <person name="Ding Y."/>
            <person name="Zhao Y."/>
            <person name="Bi W."/>
            <person name="Wu M."/>
            <person name="Zhao G."/>
            <person name="Gong Y."/>
            <person name="Li W."/>
            <person name="Zhang P."/>
        </authorList>
    </citation>
    <scope>NUCLEOTIDE SEQUENCE [LARGE SCALE GENOMIC DNA]</scope>
    <source>
        <strain evidence="2">DYQJB</strain>
        <tissue evidence="2">Leaf</tissue>
    </source>
</reference>
<dbReference type="AlphaFoldDB" id="A0ABD1LV20"/>
<feature type="compositionally biased region" description="Basic and acidic residues" evidence="1">
    <location>
        <begin position="76"/>
        <end position="86"/>
    </location>
</feature>
<protein>
    <submittedName>
        <fullName evidence="2">Uncharacterized protein</fullName>
    </submittedName>
</protein>
<dbReference type="Proteomes" id="UP001603857">
    <property type="component" value="Unassembled WGS sequence"/>
</dbReference>
<evidence type="ECO:0000313" key="2">
    <source>
        <dbReference type="EMBL" id="KAL2327387.1"/>
    </source>
</evidence>
<comment type="caution">
    <text evidence="2">The sequence shown here is derived from an EMBL/GenBank/DDBJ whole genome shotgun (WGS) entry which is preliminary data.</text>
</comment>
<evidence type="ECO:0000313" key="3">
    <source>
        <dbReference type="Proteomes" id="UP001603857"/>
    </source>
</evidence>
<accession>A0ABD1LV20</accession>
<dbReference type="EMBL" id="JBGMDY010000007">
    <property type="protein sequence ID" value="KAL2327387.1"/>
    <property type="molecule type" value="Genomic_DNA"/>
</dbReference>
<keyword evidence="3" id="KW-1185">Reference proteome</keyword>
<organism evidence="2 3">
    <name type="scientific">Flemingia macrophylla</name>
    <dbReference type="NCBI Taxonomy" id="520843"/>
    <lineage>
        <taxon>Eukaryota</taxon>
        <taxon>Viridiplantae</taxon>
        <taxon>Streptophyta</taxon>
        <taxon>Embryophyta</taxon>
        <taxon>Tracheophyta</taxon>
        <taxon>Spermatophyta</taxon>
        <taxon>Magnoliopsida</taxon>
        <taxon>eudicotyledons</taxon>
        <taxon>Gunneridae</taxon>
        <taxon>Pentapetalae</taxon>
        <taxon>rosids</taxon>
        <taxon>fabids</taxon>
        <taxon>Fabales</taxon>
        <taxon>Fabaceae</taxon>
        <taxon>Papilionoideae</taxon>
        <taxon>50 kb inversion clade</taxon>
        <taxon>NPAAA clade</taxon>
        <taxon>indigoferoid/millettioid clade</taxon>
        <taxon>Phaseoleae</taxon>
        <taxon>Flemingia</taxon>
    </lineage>
</organism>
<evidence type="ECO:0000256" key="1">
    <source>
        <dbReference type="SAM" id="MobiDB-lite"/>
    </source>
</evidence>